<dbReference type="NCBIfam" id="TIGR00644">
    <property type="entry name" value="recJ"/>
    <property type="match status" value="1"/>
</dbReference>
<dbReference type="Pfam" id="PF10141">
    <property type="entry name" value="ssDNA-exonuc_C"/>
    <property type="match status" value="1"/>
</dbReference>
<evidence type="ECO:0000313" key="10">
    <source>
        <dbReference type="EMBL" id="GIP55532.1"/>
    </source>
</evidence>
<evidence type="ECO:0000256" key="2">
    <source>
        <dbReference type="ARBA" id="ARBA00019841"/>
    </source>
</evidence>
<dbReference type="RefSeq" id="WP_213656449.1">
    <property type="nucleotide sequence ID" value="NZ_BOSL01000020.1"/>
</dbReference>
<keyword evidence="11" id="KW-1185">Reference proteome</keyword>
<dbReference type="EMBL" id="BOSL01000020">
    <property type="protein sequence ID" value="GIP55532.1"/>
    <property type="molecule type" value="Genomic_DNA"/>
</dbReference>
<sequence>MLQPKYQWNTLSCDREAADLLARQLDIPPLVASLMASRGLDNPQEALRFLKGTMEDLHDPFLLSGMNEAVSRIRQALDRNERILIYGDYDADGVSSTALMIHLMRHLNADYEYYIPHRSKEGYGLHIHALEQAKERGITLVVTVDTGISAVEQIAYATSVGMDVIVTDHHEPPPVLPDAYALINPKLAHCPYPFKGLAGVGVAYKLAVALLGEEIPPEWTELAALGTIADLMPLVGENRVLVRYGLQSMATSAFPGMTALLKTAGWKSGEVTATNVAFGLAPRINASGRMSHAGRAVELLTTHDREEAELAALDLDILNKQRQGLVEDIVQEALVDLETKAAEGRLPDVIVVAGEGWNVGVVGIVASKILERYYRPTLVLGINPETGECKGSARSIPGLDIYEALTHCADLLDHFGGHTAAAGMSLPRERLAEFDKRLNDFASAALRPEHFIPVMQNDLECSLQEITLPIIEQLELLAPFGMANPCPRLLIRGAKLLECRQMGKDGKHLRLTLGQNGKTVEAVAFGKGELAFLLSEESEIDIVAEAGINEWNGSRKPQLMIQDLAVTHLQVYDYRGFRNPVAKLDELKETLAKWTSFGPGTAAVMVNSGSPQLNGNDLNGCSLWVYDRVVGASPANSESEKAGAEGIGTLFILELPEMPVEWNSMLALFGNLERVFLLHPKTPVREMLEPPSREQFKGVYALLRKLAPEGHREDELVAALKARTKLSGRMLGLTLDVFEELGFIERTSGIVTVAASPPKRPLESSTRYRELGLLAEMEHILLHAPVPQITEWMQTHIQGAS</sequence>
<dbReference type="Gene3D" id="3.90.1640.30">
    <property type="match status" value="1"/>
</dbReference>
<evidence type="ECO:0000256" key="3">
    <source>
        <dbReference type="ARBA" id="ARBA00022722"/>
    </source>
</evidence>
<evidence type="ECO:0000256" key="4">
    <source>
        <dbReference type="ARBA" id="ARBA00022801"/>
    </source>
</evidence>
<dbReference type="Pfam" id="PF01368">
    <property type="entry name" value="DHH"/>
    <property type="match status" value="1"/>
</dbReference>
<comment type="similarity">
    <text evidence="1">Belongs to the RecJ family.</text>
</comment>
<reference evidence="10 11" key="1">
    <citation type="submission" date="2021-03" db="EMBL/GenBank/DDBJ databases">
        <title>Antimicrobial resistance genes in bacteria isolated from Japanese honey, and their potential for conferring macrolide and lincosamide resistance in the American foulbrood pathogen Paenibacillus larvae.</title>
        <authorList>
            <person name="Okamoto M."/>
            <person name="Kumagai M."/>
            <person name="Kanamori H."/>
            <person name="Takamatsu D."/>
        </authorList>
    </citation>
    <scope>NUCLEOTIDE SEQUENCE [LARGE SCALE GENOMIC DNA]</scope>
    <source>
        <strain evidence="10 11">J42TS3</strain>
    </source>
</reference>
<dbReference type="PANTHER" id="PTHR30255:SF2">
    <property type="entry name" value="SINGLE-STRANDED-DNA-SPECIFIC EXONUCLEASE RECJ"/>
    <property type="match status" value="1"/>
</dbReference>
<dbReference type="InterPro" id="IPR004610">
    <property type="entry name" value="RecJ"/>
</dbReference>
<comment type="caution">
    <text evidence="10">The sequence shown here is derived from an EMBL/GenBank/DDBJ whole genome shotgun (WGS) entry which is preliminary data.</text>
</comment>
<keyword evidence="3" id="KW-0540">Nuclease</keyword>
<dbReference type="InterPro" id="IPR003156">
    <property type="entry name" value="DHHA1_dom"/>
</dbReference>
<feature type="domain" description="DDH" evidence="6">
    <location>
        <begin position="82"/>
        <end position="227"/>
    </location>
</feature>
<evidence type="ECO:0000259" key="9">
    <source>
        <dbReference type="Pfam" id="PF17768"/>
    </source>
</evidence>
<protein>
    <recommendedName>
        <fullName evidence="2">Single-stranded-DNA-specific exonuclease RecJ</fullName>
    </recommendedName>
</protein>
<feature type="domain" description="DHHA1" evidence="7">
    <location>
        <begin position="349"/>
        <end position="443"/>
    </location>
</feature>
<organism evidence="10 11">
    <name type="scientific">Paenibacillus vini</name>
    <dbReference type="NCBI Taxonomy" id="1476024"/>
    <lineage>
        <taxon>Bacteria</taxon>
        <taxon>Bacillati</taxon>
        <taxon>Bacillota</taxon>
        <taxon>Bacilli</taxon>
        <taxon>Bacillales</taxon>
        <taxon>Paenibacillaceae</taxon>
        <taxon>Paenibacillus</taxon>
    </lineage>
</organism>
<name>A0ABQ4MHR6_9BACL</name>
<evidence type="ECO:0000259" key="8">
    <source>
        <dbReference type="Pfam" id="PF10141"/>
    </source>
</evidence>
<evidence type="ECO:0000256" key="5">
    <source>
        <dbReference type="ARBA" id="ARBA00022839"/>
    </source>
</evidence>
<dbReference type="InterPro" id="IPR038763">
    <property type="entry name" value="DHH_sf"/>
</dbReference>
<dbReference type="Proteomes" id="UP000679992">
    <property type="component" value="Unassembled WGS sequence"/>
</dbReference>
<dbReference type="InterPro" id="IPR051673">
    <property type="entry name" value="SSDNA_exonuclease_RecJ"/>
</dbReference>
<dbReference type="Pfam" id="PF17768">
    <property type="entry name" value="RecJ_OB"/>
    <property type="match status" value="1"/>
</dbReference>
<keyword evidence="4" id="KW-0378">Hydrolase</keyword>
<dbReference type="Pfam" id="PF02272">
    <property type="entry name" value="DHHA1"/>
    <property type="match status" value="1"/>
</dbReference>
<feature type="domain" description="Single-stranded-DNA-specific exonuclease RecJ C-terminal" evidence="8">
    <location>
        <begin position="570"/>
        <end position="793"/>
    </location>
</feature>
<evidence type="ECO:0000259" key="6">
    <source>
        <dbReference type="Pfam" id="PF01368"/>
    </source>
</evidence>
<accession>A0ABQ4MHR6</accession>
<proteinExistence type="inferred from homology"/>
<keyword evidence="5 10" id="KW-0269">Exonuclease</keyword>
<dbReference type="PANTHER" id="PTHR30255">
    <property type="entry name" value="SINGLE-STRANDED-DNA-SPECIFIC EXONUCLEASE RECJ"/>
    <property type="match status" value="1"/>
</dbReference>
<dbReference type="Gene3D" id="3.10.310.30">
    <property type="match status" value="1"/>
</dbReference>
<gene>
    <name evidence="10" type="ORF">J42TS3_45670</name>
</gene>
<dbReference type="SUPFAM" id="SSF64182">
    <property type="entry name" value="DHH phosphoesterases"/>
    <property type="match status" value="1"/>
</dbReference>
<evidence type="ECO:0000313" key="11">
    <source>
        <dbReference type="Proteomes" id="UP000679992"/>
    </source>
</evidence>
<dbReference type="InterPro" id="IPR018779">
    <property type="entry name" value="RecJ_C"/>
</dbReference>
<dbReference type="GO" id="GO:0004527">
    <property type="term" value="F:exonuclease activity"/>
    <property type="evidence" value="ECO:0007669"/>
    <property type="project" value="UniProtKB-KW"/>
</dbReference>
<dbReference type="InterPro" id="IPR001667">
    <property type="entry name" value="DDH_dom"/>
</dbReference>
<feature type="domain" description="RecJ OB" evidence="9">
    <location>
        <begin position="458"/>
        <end position="563"/>
    </location>
</feature>
<evidence type="ECO:0000256" key="1">
    <source>
        <dbReference type="ARBA" id="ARBA00005915"/>
    </source>
</evidence>
<dbReference type="InterPro" id="IPR041122">
    <property type="entry name" value="RecJ_OB"/>
</dbReference>
<evidence type="ECO:0000259" key="7">
    <source>
        <dbReference type="Pfam" id="PF02272"/>
    </source>
</evidence>